<dbReference type="GO" id="GO:0005929">
    <property type="term" value="C:cilium"/>
    <property type="evidence" value="ECO:0007669"/>
    <property type="project" value="UniProtKB-SubCell"/>
</dbReference>
<protein>
    <recommendedName>
        <fullName evidence="5">Cilia- and flagella-associated protein 251</fullName>
    </recommendedName>
</protein>
<dbReference type="PANTHER" id="PTHR13720">
    <property type="entry name" value="WD-40 REPEAT PROTEIN"/>
    <property type="match status" value="1"/>
</dbReference>
<dbReference type="EMBL" id="JBDJPC010000009">
    <property type="protein sequence ID" value="KAL1491912.1"/>
    <property type="molecule type" value="Genomic_DNA"/>
</dbReference>
<evidence type="ECO:0000256" key="5">
    <source>
        <dbReference type="ARBA" id="ARBA00040994"/>
    </source>
</evidence>
<dbReference type="InterPro" id="IPR050630">
    <property type="entry name" value="WD_repeat_EMAP"/>
</dbReference>
<dbReference type="Proteomes" id="UP001566132">
    <property type="component" value="Unassembled WGS sequence"/>
</dbReference>
<organism evidence="6 7">
    <name type="scientific">Hypothenemus hampei</name>
    <name type="common">Coffee berry borer</name>
    <dbReference type="NCBI Taxonomy" id="57062"/>
    <lineage>
        <taxon>Eukaryota</taxon>
        <taxon>Metazoa</taxon>
        <taxon>Ecdysozoa</taxon>
        <taxon>Arthropoda</taxon>
        <taxon>Hexapoda</taxon>
        <taxon>Insecta</taxon>
        <taxon>Pterygota</taxon>
        <taxon>Neoptera</taxon>
        <taxon>Endopterygota</taxon>
        <taxon>Coleoptera</taxon>
        <taxon>Polyphaga</taxon>
        <taxon>Cucujiformia</taxon>
        <taxon>Curculionidae</taxon>
        <taxon>Scolytinae</taxon>
        <taxon>Hypothenemus</taxon>
    </lineage>
</organism>
<keyword evidence="3" id="KW-0677">Repeat</keyword>
<dbReference type="InterPro" id="IPR001680">
    <property type="entry name" value="WD40_rpt"/>
</dbReference>
<keyword evidence="4" id="KW-0966">Cell projection</keyword>
<dbReference type="InterPro" id="IPR036322">
    <property type="entry name" value="WD40_repeat_dom_sf"/>
</dbReference>
<dbReference type="InterPro" id="IPR015943">
    <property type="entry name" value="WD40/YVTN_repeat-like_dom_sf"/>
</dbReference>
<name>A0ABD1ED78_HYPHA</name>
<dbReference type="SUPFAM" id="SSF50978">
    <property type="entry name" value="WD40 repeat-like"/>
    <property type="match status" value="2"/>
</dbReference>
<gene>
    <name evidence="6" type="ORF">ABEB36_012433</name>
</gene>
<dbReference type="PANTHER" id="PTHR13720:SF13">
    <property type="entry name" value="CILIA- AND FLAGELLA-ASSOCIATED PROTEIN 251"/>
    <property type="match status" value="1"/>
</dbReference>
<comment type="caution">
    <text evidence="6">The sequence shown here is derived from an EMBL/GenBank/DDBJ whole genome shotgun (WGS) entry which is preliminary data.</text>
</comment>
<evidence type="ECO:0000256" key="3">
    <source>
        <dbReference type="ARBA" id="ARBA00022737"/>
    </source>
</evidence>
<comment type="subcellular location">
    <subcellularLocation>
        <location evidence="1">Cell projection</location>
        <location evidence="1">Cilium</location>
    </subcellularLocation>
</comment>
<keyword evidence="2" id="KW-0853">WD repeat</keyword>
<dbReference type="Pfam" id="PF00400">
    <property type="entry name" value="WD40"/>
    <property type="match status" value="1"/>
</dbReference>
<evidence type="ECO:0000256" key="4">
    <source>
        <dbReference type="ARBA" id="ARBA00023273"/>
    </source>
</evidence>
<evidence type="ECO:0000256" key="2">
    <source>
        <dbReference type="ARBA" id="ARBA00022574"/>
    </source>
</evidence>
<accession>A0ABD1ED78</accession>
<dbReference type="Gene3D" id="2.130.10.10">
    <property type="entry name" value="YVTN repeat-like/Quinoprotein amine dehydrogenase"/>
    <property type="match status" value="2"/>
</dbReference>
<proteinExistence type="predicted"/>
<evidence type="ECO:0000256" key="1">
    <source>
        <dbReference type="ARBA" id="ARBA00004138"/>
    </source>
</evidence>
<evidence type="ECO:0000313" key="6">
    <source>
        <dbReference type="EMBL" id="KAL1491912.1"/>
    </source>
</evidence>
<dbReference type="AlphaFoldDB" id="A0ABD1ED78"/>
<sequence length="1009" mass="116503">MSDESISYGEDKENLRYISKNINVAEFGLSEDSPYTDSVIQTPSEVSVKLQESETSILKNVTGASEIFQSLEVAKRFKSFNLTWSFGINSGVGLINLTNNSRKELFFSSVHSAIIYNYCTREMKHLEGHHAIINCISSDKNGDWLATSDGDPDGCLIIWSSKERCPIWTMFKLYPDNGIMLMAMSPSGRYLITIGDFYNYYHVDLWLWTLGVETANDTFVVGKHHGIPIKICYHPDVEEHIMIVFEKHVFLIIWNADLNKLQLCSSPSITHKNRVGQLTSGIYMEGCHESFVSSKKGCISVFRSTLYRRRYEDGELTNNNMYINSIKVSPASIECLATTDRILVVGDSRGYILFFDQQIKILYWLRNVSIGAITSISFSLSPKIYEIKNSKIVKTAKALDENDYLPGCEEYEDREEQISKLVNVPFDASLNNDPFIIRDFFVSAADSNIYSVDFINNLRIPLFQVADANITSIDTHDEMPRLVVGYENGRLSLINFEKKVQIAEYLLPNTEETLEGGDAISCIKFSHNSYHLVCGRCNGEVWILEPVILNPKMPVPFRSTRAKVEKIDFSHNSLQFAYFDKNQTVILFNYNAEENCWQFSGKIRSHHDTITDIRFFCTNDRNTPVLFTLGADRYLVEYNNIEMRGDKEKTFGFISKERIEQRAIPLNFTYYERTFGKRAVGYILISNNQHKIKTINLQSKAPRSIVLGPSFGCFKNSNIRKMMVLPDNSRYMVFISEKNIGVYLLPLDGNPYKYTGYLAHPKQIVDFALSYDSRYAFTYGKDETCILQWEIQSVDLLSFIGGTQLEPYYCLLEGGKNGWLFHEIQDLFFYMQILPQENIDLPRRVSDSISLTELPDLVRTCGYYLSQFELEIMMIDIRYRDFDEHGLIRKEISFVDFVKLFINHRPAYGYTLEQINERFSIVCHMAEYPKKSRIESPDFIYLLQNIGEPSENLSKYLRILLRIEGEFADDNYSFLPQEITRNFLFYELLGIDQDGMDKKYNSEEDPEMY</sequence>
<reference evidence="6 7" key="1">
    <citation type="submission" date="2024-05" db="EMBL/GenBank/DDBJ databases">
        <title>Genetic variation in Jamaican populations of the coffee berry borer (Hypothenemus hampei).</title>
        <authorList>
            <person name="Errbii M."/>
            <person name="Myrie A."/>
        </authorList>
    </citation>
    <scope>NUCLEOTIDE SEQUENCE [LARGE SCALE GENOMIC DNA]</scope>
    <source>
        <strain evidence="6">JA-Hopewell-2020-01-JO</strain>
        <tissue evidence="6">Whole body</tissue>
    </source>
</reference>
<dbReference type="SMART" id="SM00320">
    <property type="entry name" value="WD40"/>
    <property type="match status" value="7"/>
</dbReference>
<keyword evidence="7" id="KW-1185">Reference proteome</keyword>
<evidence type="ECO:0000313" key="7">
    <source>
        <dbReference type="Proteomes" id="UP001566132"/>
    </source>
</evidence>